<name>A0A377BLY9_ECOLX</name>
<protein>
    <submittedName>
        <fullName evidence="1">Uncharacterized protein</fullName>
    </submittedName>
</protein>
<accession>A0A377BLY9</accession>
<sequence length="57" mass="6728">MSNNHHQYIEDVSKYIKTCLDGMAIKFIPTDIQTIYLRESLEKFRDNEELKVGIKIP</sequence>
<dbReference type="EMBL" id="CP057906">
    <property type="protein sequence ID" value="QMO43026.1"/>
    <property type="molecule type" value="Genomic_DNA"/>
</dbReference>
<proteinExistence type="predicted"/>
<organism evidence="1 2">
    <name type="scientific">Escherichia coli</name>
    <dbReference type="NCBI Taxonomy" id="562"/>
    <lineage>
        <taxon>Bacteria</taxon>
        <taxon>Pseudomonadati</taxon>
        <taxon>Pseudomonadota</taxon>
        <taxon>Gammaproteobacteria</taxon>
        <taxon>Enterobacterales</taxon>
        <taxon>Enterobacteriaceae</taxon>
        <taxon>Escherichia</taxon>
    </lineage>
</organism>
<reference evidence="1 2" key="1">
    <citation type="submission" date="2020-06" db="EMBL/GenBank/DDBJ databases">
        <title>REHAB project genomes.</title>
        <authorList>
            <person name="Shaw L.P."/>
        </authorList>
    </citation>
    <scope>NUCLEOTIDE SEQUENCE [LARGE SCALE GENOMIC DNA]</scope>
    <source>
        <strain evidence="1 2">RHB10-C12</strain>
    </source>
</reference>
<dbReference type="AlphaFoldDB" id="A0A377BLY9"/>
<gene>
    <name evidence="1" type="ORF">HVW43_23225</name>
</gene>
<dbReference type="Proteomes" id="UP000514754">
    <property type="component" value="Chromosome"/>
</dbReference>
<evidence type="ECO:0000313" key="2">
    <source>
        <dbReference type="Proteomes" id="UP000514754"/>
    </source>
</evidence>
<evidence type="ECO:0000313" key="1">
    <source>
        <dbReference type="EMBL" id="QMO43026.1"/>
    </source>
</evidence>
<dbReference type="RefSeq" id="WP_157902061.1">
    <property type="nucleotide sequence ID" value="NZ_CP035884.1"/>
</dbReference>